<comment type="caution">
    <text evidence="1">The sequence shown here is derived from an EMBL/GenBank/DDBJ whole genome shotgun (WGS) entry which is preliminary data.</text>
</comment>
<accession>A0ABU4CMZ5</accession>
<name>A0ABU4CMZ5_RHOJO</name>
<protein>
    <recommendedName>
        <fullName evidence="3">Transposase</fullName>
    </recommendedName>
</protein>
<dbReference type="EMBL" id="JAWLKA010000021">
    <property type="protein sequence ID" value="MDV6284924.1"/>
    <property type="molecule type" value="Genomic_DNA"/>
</dbReference>
<organism evidence="1 2">
    <name type="scientific">Rhodococcus jostii</name>
    <dbReference type="NCBI Taxonomy" id="132919"/>
    <lineage>
        <taxon>Bacteria</taxon>
        <taxon>Bacillati</taxon>
        <taxon>Actinomycetota</taxon>
        <taxon>Actinomycetes</taxon>
        <taxon>Mycobacteriales</taxon>
        <taxon>Nocardiaceae</taxon>
        <taxon>Rhodococcus</taxon>
    </lineage>
</organism>
<proteinExistence type="predicted"/>
<evidence type="ECO:0000313" key="2">
    <source>
        <dbReference type="Proteomes" id="UP001185737"/>
    </source>
</evidence>
<keyword evidence="2" id="KW-1185">Reference proteome</keyword>
<evidence type="ECO:0000313" key="1">
    <source>
        <dbReference type="EMBL" id="MDV6284924.1"/>
    </source>
</evidence>
<gene>
    <name evidence="1" type="ORF">R3Q59_31045</name>
</gene>
<evidence type="ECO:0008006" key="3">
    <source>
        <dbReference type="Google" id="ProtNLM"/>
    </source>
</evidence>
<dbReference type="Proteomes" id="UP001185737">
    <property type="component" value="Unassembled WGS sequence"/>
</dbReference>
<dbReference type="RefSeq" id="WP_317570604.1">
    <property type="nucleotide sequence ID" value="NZ_JAWLKA010000021.1"/>
</dbReference>
<reference evidence="1 2" key="1">
    <citation type="submission" date="2023-10" db="EMBL/GenBank/DDBJ databases">
        <title>Development of a sustainable strategy for remediation of hydrocarbon-contaminated territories based on the waste exchange concept.</title>
        <authorList>
            <person name="Krivoruchko A."/>
        </authorList>
    </citation>
    <scope>NUCLEOTIDE SEQUENCE [LARGE SCALE GENOMIC DNA]</scope>
    <source>
        <strain evidence="1 2">IEGM 60</strain>
    </source>
</reference>
<sequence length="174" mass="18968">MYAVLPHTAYGRRSPQAFGLSGQALTGLGATTVPPATHVPERDRRILAVIGTRRIEAADAFDELVTAARSHGVSVFTLAEALVALASGNELHEPTAARAARAEWDALFWPTRRRERGMKRFASPGQAQRFLSAFGGIAGHFQARRHLLTASEWRRETTYRFAVWNTVTGVSAAA</sequence>